<keyword evidence="2" id="KW-1185">Reference proteome</keyword>
<reference evidence="1 2" key="1">
    <citation type="submission" date="2019-07" db="EMBL/GenBank/DDBJ databases">
        <authorList>
            <person name="Li J."/>
        </authorList>
    </citation>
    <scope>NUCLEOTIDE SEQUENCE [LARGE SCALE GENOMIC DNA]</scope>
    <source>
        <strain evidence="1 2">TKL69</strain>
    </source>
</reference>
<sequence length="151" mass="17490">MKKIRSFLIFFLPFVLFFFYFTSQSEKHHFSAHSINKEHGNVEIPKGLDIPSLQIKVTQDQSKTWLLEVQTDNFTFAPRKVGSYTRSYNEGHAHLFINGEKINRLYGSYYNLGVLRQGKHTIKVTLNSNTHEFLMYGGKRIEDSLVVKVGS</sequence>
<evidence type="ECO:0000313" key="1">
    <source>
        <dbReference type="EMBL" id="QDP40121.1"/>
    </source>
</evidence>
<dbReference type="Proteomes" id="UP000315215">
    <property type="component" value="Chromosome"/>
</dbReference>
<accession>A0A516KFD8</accession>
<organism evidence="1 2">
    <name type="scientific">Radiobacillus deserti</name>
    <dbReference type="NCBI Taxonomy" id="2594883"/>
    <lineage>
        <taxon>Bacteria</taxon>
        <taxon>Bacillati</taxon>
        <taxon>Bacillota</taxon>
        <taxon>Bacilli</taxon>
        <taxon>Bacillales</taxon>
        <taxon>Bacillaceae</taxon>
        <taxon>Radiobacillus</taxon>
    </lineage>
</organism>
<protein>
    <submittedName>
        <fullName evidence="1">Uncharacterized protein</fullName>
    </submittedName>
</protein>
<dbReference type="RefSeq" id="WP_143893389.1">
    <property type="nucleotide sequence ID" value="NZ_CP041666.1"/>
</dbReference>
<dbReference type="EMBL" id="CP041666">
    <property type="protein sequence ID" value="QDP40121.1"/>
    <property type="molecule type" value="Genomic_DNA"/>
</dbReference>
<evidence type="ECO:0000313" key="2">
    <source>
        <dbReference type="Proteomes" id="UP000315215"/>
    </source>
</evidence>
<dbReference type="OrthoDB" id="6385276at2"/>
<dbReference type="AlphaFoldDB" id="A0A516KFD8"/>
<proteinExistence type="predicted"/>
<dbReference type="KEGG" id="aqt:FN924_08040"/>
<name>A0A516KFD8_9BACI</name>
<gene>
    <name evidence="1" type="ORF">FN924_08040</name>
</gene>